<evidence type="ECO:0000313" key="1">
    <source>
        <dbReference type="EMBL" id="SUA31465.1"/>
    </source>
</evidence>
<name>A0A378WCC4_MYCFO</name>
<accession>A0A378WCC4</accession>
<reference evidence="1 2" key="1">
    <citation type="submission" date="2018-06" db="EMBL/GenBank/DDBJ databases">
        <authorList>
            <consortium name="Pathogen Informatics"/>
            <person name="Doyle S."/>
        </authorList>
    </citation>
    <scope>NUCLEOTIDE SEQUENCE [LARGE SCALE GENOMIC DNA]</scope>
    <source>
        <strain evidence="1 2">NCTC1542</strain>
    </source>
</reference>
<evidence type="ECO:0000313" key="2">
    <source>
        <dbReference type="Proteomes" id="UP000255389"/>
    </source>
</evidence>
<dbReference type="Proteomes" id="UP000255389">
    <property type="component" value="Unassembled WGS sequence"/>
</dbReference>
<dbReference type="EMBL" id="UGQY01000006">
    <property type="protein sequence ID" value="SUA31465.1"/>
    <property type="molecule type" value="Genomic_DNA"/>
</dbReference>
<gene>
    <name evidence="1" type="ORF">NCTC1542_06819</name>
</gene>
<dbReference type="AlphaFoldDB" id="A0A378WCC4"/>
<proteinExistence type="predicted"/>
<organism evidence="1 2">
    <name type="scientific">Mycolicibacterium fortuitum</name>
    <name type="common">Mycobacterium fortuitum</name>
    <dbReference type="NCBI Taxonomy" id="1766"/>
    <lineage>
        <taxon>Bacteria</taxon>
        <taxon>Bacillati</taxon>
        <taxon>Actinomycetota</taxon>
        <taxon>Actinomycetes</taxon>
        <taxon>Mycobacteriales</taxon>
        <taxon>Mycobacteriaceae</taxon>
        <taxon>Mycolicibacterium</taxon>
    </lineage>
</organism>
<sequence length="105" mass="11421">MIEKQFSEACVLAAKHLLTIADELATSPDDPEANRKAVRDTLAVLEQLASIEPPEPILASLQRIGKDLSTADTVTPDNIREIAHALGNIAQDHTRLDAKGRGNWQ</sequence>
<protein>
    <submittedName>
        <fullName evidence="1">Uncharacterized protein</fullName>
    </submittedName>
</protein>